<protein>
    <submittedName>
        <fullName evidence="1">Uncharacterized protein</fullName>
    </submittedName>
</protein>
<dbReference type="OrthoDB" id="6753017at2759"/>
<evidence type="ECO:0000313" key="2">
    <source>
        <dbReference type="Proteomes" id="UP000499080"/>
    </source>
</evidence>
<sequence length="108" mass="12449">MFTSFMKSSKMQGGFVHGRSTKESVLTKFVVGLLCASNISEGHENFVASVERMDACESRVKRYQEDVKKLSKWFCTHNPFSKCTNDHVYSKWGYRQCGKDKLLRSTEH</sequence>
<evidence type="ECO:0000313" key="1">
    <source>
        <dbReference type="EMBL" id="GBM73098.1"/>
    </source>
</evidence>
<reference evidence="1 2" key="1">
    <citation type="journal article" date="2019" name="Sci. Rep.">
        <title>Orb-weaving spider Araneus ventricosus genome elucidates the spidroin gene catalogue.</title>
        <authorList>
            <person name="Kono N."/>
            <person name="Nakamura H."/>
            <person name="Ohtoshi R."/>
            <person name="Moran D.A.P."/>
            <person name="Shinohara A."/>
            <person name="Yoshida Y."/>
            <person name="Fujiwara M."/>
            <person name="Mori M."/>
            <person name="Tomita M."/>
            <person name="Arakawa K."/>
        </authorList>
    </citation>
    <scope>NUCLEOTIDE SEQUENCE [LARGE SCALE GENOMIC DNA]</scope>
</reference>
<proteinExistence type="predicted"/>
<organism evidence="1 2">
    <name type="scientific">Araneus ventricosus</name>
    <name type="common">Orbweaver spider</name>
    <name type="synonym">Epeira ventricosa</name>
    <dbReference type="NCBI Taxonomy" id="182803"/>
    <lineage>
        <taxon>Eukaryota</taxon>
        <taxon>Metazoa</taxon>
        <taxon>Ecdysozoa</taxon>
        <taxon>Arthropoda</taxon>
        <taxon>Chelicerata</taxon>
        <taxon>Arachnida</taxon>
        <taxon>Araneae</taxon>
        <taxon>Araneomorphae</taxon>
        <taxon>Entelegynae</taxon>
        <taxon>Araneoidea</taxon>
        <taxon>Araneidae</taxon>
        <taxon>Araneus</taxon>
    </lineage>
</organism>
<gene>
    <name evidence="1" type="ORF">AVEN_198773_1</name>
</gene>
<dbReference type="AlphaFoldDB" id="A0A4Y2I5Y1"/>
<name>A0A4Y2I5Y1_ARAVE</name>
<dbReference type="EMBL" id="BGPR01002419">
    <property type="protein sequence ID" value="GBM73098.1"/>
    <property type="molecule type" value="Genomic_DNA"/>
</dbReference>
<keyword evidence="2" id="KW-1185">Reference proteome</keyword>
<dbReference type="Proteomes" id="UP000499080">
    <property type="component" value="Unassembled WGS sequence"/>
</dbReference>
<comment type="caution">
    <text evidence="1">The sequence shown here is derived from an EMBL/GenBank/DDBJ whole genome shotgun (WGS) entry which is preliminary data.</text>
</comment>
<accession>A0A4Y2I5Y1</accession>